<evidence type="ECO:0000256" key="1">
    <source>
        <dbReference type="ARBA" id="ARBA00022490"/>
    </source>
</evidence>
<dbReference type="SUPFAM" id="SSF75217">
    <property type="entry name" value="alpha/beta knot"/>
    <property type="match status" value="1"/>
</dbReference>
<comment type="caution">
    <text evidence="6">Lacks conserved residue(s) required for the propagation of feature annotation.</text>
</comment>
<evidence type="ECO:0000256" key="3">
    <source>
        <dbReference type="ARBA" id="ARBA00022603"/>
    </source>
</evidence>
<dbReference type="InterPro" id="IPR001537">
    <property type="entry name" value="SpoU_MeTrfase"/>
</dbReference>
<evidence type="ECO:0000259" key="7">
    <source>
        <dbReference type="SMART" id="SM00967"/>
    </source>
</evidence>
<feature type="binding site" evidence="6">
    <location>
        <position position="216"/>
    </location>
    <ligand>
        <name>S-adenosyl-L-methionine</name>
        <dbReference type="ChEBI" id="CHEBI:59789"/>
    </ligand>
</feature>
<keyword evidence="1 6" id="KW-0963">Cytoplasm</keyword>
<dbReference type="FunFam" id="3.40.1280.10:FF:000008">
    <property type="entry name" value="Group 3 RNA methyltransferase TrmH"/>
    <property type="match status" value="1"/>
</dbReference>
<dbReference type="EMBL" id="JABAIM010000001">
    <property type="protein sequence ID" value="NLR73948.1"/>
    <property type="molecule type" value="Genomic_DNA"/>
</dbReference>
<gene>
    <name evidence="6 8" type="primary">rlmB</name>
    <name evidence="8" type="ORF">HF682_02085</name>
</gene>
<dbReference type="GO" id="GO:0003723">
    <property type="term" value="F:RNA binding"/>
    <property type="evidence" value="ECO:0007669"/>
    <property type="project" value="InterPro"/>
</dbReference>
<comment type="catalytic activity">
    <reaction evidence="6">
        <text>guanosine(2251) in 23S rRNA + S-adenosyl-L-methionine = 2'-O-methylguanosine(2251) in 23S rRNA + S-adenosyl-L-homocysteine + H(+)</text>
        <dbReference type="Rhea" id="RHEA:24140"/>
        <dbReference type="Rhea" id="RHEA-COMP:10239"/>
        <dbReference type="Rhea" id="RHEA-COMP:10241"/>
        <dbReference type="ChEBI" id="CHEBI:15378"/>
        <dbReference type="ChEBI" id="CHEBI:57856"/>
        <dbReference type="ChEBI" id="CHEBI:59789"/>
        <dbReference type="ChEBI" id="CHEBI:74269"/>
        <dbReference type="ChEBI" id="CHEBI:74445"/>
        <dbReference type="EC" id="2.1.1.185"/>
    </reaction>
</comment>
<dbReference type="HAMAP" id="MF_01887">
    <property type="entry name" value="23SrRNA_methyltr_B"/>
    <property type="match status" value="1"/>
</dbReference>
<comment type="similarity">
    <text evidence="6">Belongs to the class IV-like SAM-binding methyltransferase superfamily. RNA methyltransferase TrmH family. RlmB subfamily.</text>
</comment>
<evidence type="ECO:0000256" key="6">
    <source>
        <dbReference type="HAMAP-Rule" id="MF_01887"/>
    </source>
</evidence>
<dbReference type="InterPro" id="IPR004441">
    <property type="entry name" value="rRNA_MeTrfase_TrmH"/>
</dbReference>
<keyword evidence="4 6" id="KW-0808">Transferase</keyword>
<dbReference type="EC" id="2.1.1.185" evidence="6"/>
<feature type="domain" description="RNA 2-O ribose methyltransferase substrate binding" evidence="7">
    <location>
        <begin position="5"/>
        <end position="81"/>
    </location>
</feature>
<dbReference type="InterPro" id="IPR024915">
    <property type="entry name" value="23S_rRNA_MeTrfase_RlmB"/>
</dbReference>
<accession>A0A847SA37</accession>
<reference evidence="8 9" key="1">
    <citation type="submission" date="2020-04" db="EMBL/GenBank/DDBJ databases">
        <title>Draft genome of Leeia sp. IMCC25680.</title>
        <authorList>
            <person name="Song J."/>
            <person name="Cho J.-C."/>
        </authorList>
    </citation>
    <scope>NUCLEOTIDE SEQUENCE [LARGE SCALE GENOMIC DNA]</scope>
    <source>
        <strain evidence="8 9">IMCC25680</strain>
    </source>
</reference>
<dbReference type="GO" id="GO:0070039">
    <property type="term" value="F:rRNA (guanosine-2'-O-)-methyltransferase activity"/>
    <property type="evidence" value="ECO:0007669"/>
    <property type="project" value="UniProtKB-UniRule"/>
</dbReference>
<dbReference type="NCBIfam" id="TIGR00186">
    <property type="entry name" value="rRNA_methyl_3"/>
    <property type="match status" value="1"/>
</dbReference>
<keyword evidence="2 6" id="KW-0698">rRNA processing</keyword>
<dbReference type="GO" id="GO:0005829">
    <property type="term" value="C:cytosol"/>
    <property type="evidence" value="ECO:0007669"/>
    <property type="project" value="TreeGrafter"/>
</dbReference>
<comment type="subcellular location">
    <subcellularLocation>
        <location evidence="6">Cytoplasm</location>
    </subcellularLocation>
</comment>
<evidence type="ECO:0000313" key="8">
    <source>
        <dbReference type="EMBL" id="NLR73948.1"/>
    </source>
</evidence>
<dbReference type="SMART" id="SM00967">
    <property type="entry name" value="SpoU_sub_bind"/>
    <property type="match status" value="1"/>
</dbReference>
<dbReference type="CDD" id="cd18103">
    <property type="entry name" value="SpoU-like_RlmB"/>
    <property type="match status" value="1"/>
</dbReference>
<keyword evidence="9" id="KW-1185">Reference proteome</keyword>
<dbReference type="PANTHER" id="PTHR46429:SF1">
    <property type="entry name" value="23S RRNA (GUANOSINE-2'-O-)-METHYLTRANSFERASE RLMB"/>
    <property type="match status" value="1"/>
</dbReference>
<protein>
    <recommendedName>
        <fullName evidence="6">23S rRNA (guanosine-2'-O-)-methyltransferase RlmB</fullName>
        <ecNumber evidence="6">2.1.1.185</ecNumber>
    </recommendedName>
    <alternativeName>
        <fullName evidence="6">23S rRNA (guanosine2251 2'-O)-methyltransferase</fullName>
    </alternativeName>
    <alternativeName>
        <fullName evidence="6">23S rRNA Gm2251 2'-O-methyltransferase</fullName>
    </alternativeName>
</protein>
<dbReference type="InterPro" id="IPR029028">
    <property type="entry name" value="Alpha/beta_knot_MTases"/>
</dbReference>
<organism evidence="8 9">
    <name type="scientific">Leeia aquatica</name>
    <dbReference type="NCBI Taxonomy" id="2725557"/>
    <lineage>
        <taxon>Bacteria</taxon>
        <taxon>Pseudomonadati</taxon>
        <taxon>Pseudomonadota</taxon>
        <taxon>Betaproteobacteria</taxon>
        <taxon>Neisseriales</taxon>
        <taxon>Leeiaceae</taxon>
        <taxon>Leeia</taxon>
    </lineage>
</organism>
<feature type="binding site" evidence="6">
    <location>
        <position position="196"/>
    </location>
    <ligand>
        <name>S-adenosyl-L-methionine</name>
        <dbReference type="ChEBI" id="CHEBI:59789"/>
    </ligand>
</feature>
<dbReference type="Gene3D" id="3.30.1330.30">
    <property type="match status" value="1"/>
</dbReference>
<proteinExistence type="inferred from homology"/>
<evidence type="ECO:0000256" key="5">
    <source>
        <dbReference type="ARBA" id="ARBA00022691"/>
    </source>
</evidence>
<dbReference type="Pfam" id="PF08032">
    <property type="entry name" value="SpoU_sub_bind"/>
    <property type="match status" value="1"/>
</dbReference>
<evidence type="ECO:0000313" key="9">
    <source>
        <dbReference type="Proteomes" id="UP000587991"/>
    </source>
</evidence>
<dbReference type="AlphaFoldDB" id="A0A847SA37"/>
<dbReference type="InterPro" id="IPR029064">
    <property type="entry name" value="Ribosomal_eL30-like_sf"/>
</dbReference>
<name>A0A847SA37_9NEIS</name>
<evidence type="ECO:0000256" key="2">
    <source>
        <dbReference type="ARBA" id="ARBA00022552"/>
    </source>
</evidence>
<sequence>MSSSYLYGLHAVTAALRQSRHRFFELYCLEGRADPRMATVLALAEQQNIPLRRVSLAQLQDKVGDVRHQGVVARVERAALAKHLDDVLAELKEPPLLLVLDGVQDPHNLGACLRTADGMGVHAVIAPKDRAVGLNATAAKVACGAAETVPYLTVTNLARTLREIKQEGIWLAGTAGEADTDLFQFHHEGGLAWVLGNEGQGLRRLTRELCDELVSIPMFGQVESFNVSVATGMVLAESRRQRVMAESVRPG</sequence>
<evidence type="ECO:0000256" key="4">
    <source>
        <dbReference type="ARBA" id="ARBA00022679"/>
    </source>
</evidence>
<dbReference type="RefSeq" id="WP_168875597.1">
    <property type="nucleotide sequence ID" value="NZ_JABAIM010000001.1"/>
</dbReference>
<keyword evidence="3 6" id="KW-0489">Methyltransferase</keyword>
<comment type="function">
    <text evidence="6">Specifically methylates the ribose of guanosine 2251 in 23S rRNA.</text>
</comment>
<comment type="caution">
    <text evidence="8">The sequence shown here is derived from an EMBL/GenBank/DDBJ whole genome shotgun (WGS) entry which is preliminary data.</text>
</comment>
<dbReference type="Gene3D" id="3.40.1280.10">
    <property type="match status" value="1"/>
</dbReference>
<dbReference type="Pfam" id="PF00588">
    <property type="entry name" value="SpoU_methylase"/>
    <property type="match status" value="1"/>
</dbReference>
<dbReference type="SUPFAM" id="SSF55315">
    <property type="entry name" value="L30e-like"/>
    <property type="match status" value="1"/>
</dbReference>
<dbReference type="InterPro" id="IPR029026">
    <property type="entry name" value="tRNA_m1G_MTases_N"/>
</dbReference>
<dbReference type="Proteomes" id="UP000587991">
    <property type="component" value="Unassembled WGS sequence"/>
</dbReference>
<dbReference type="PANTHER" id="PTHR46429">
    <property type="entry name" value="23S RRNA (GUANOSINE-2'-O-)-METHYLTRANSFERASE RLMB"/>
    <property type="match status" value="1"/>
</dbReference>
<keyword evidence="5 6" id="KW-0949">S-adenosyl-L-methionine</keyword>
<dbReference type="InterPro" id="IPR013123">
    <property type="entry name" value="SpoU_subst-bd"/>
</dbReference>